<evidence type="ECO:0000313" key="3">
    <source>
        <dbReference type="Proteomes" id="UP001500888"/>
    </source>
</evidence>
<organism evidence="2 3">
    <name type="scientific">Sphaerisporangium flaviroseum</name>
    <dbReference type="NCBI Taxonomy" id="509199"/>
    <lineage>
        <taxon>Bacteria</taxon>
        <taxon>Bacillati</taxon>
        <taxon>Actinomycetota</taxon>
        <taxon>Actinomycetes</taxon>
        <taxon>Streptosporangiales</taxon>
        <taxon>Streptosporangiaceae</taxon>
        <taxon>Sphaerisporangium</taxon>
    </lineage>
</organism>
<keyword evidence="3" id="KW-1185">Reference proteome</keyword>
<dbReference type="Pfam" id="PF04149">
    <property type="entry name" value="DUF397"/>
    <property type="match status" value="1"/>
</dbReference>
<evidence type="ECO:0000259" key="1">
    <source>
        <dbReference type="Pfam" id="PF04149"/>
    </source>
</evidence>
<feature type="domain" description="DUF397" evidence="1">
    <location>
        <begin position="8"/>
        <end position="62"/>
    </location>
</feature>
<dbReference type="Proteomes" id="UP001500888">
    <property type="component" value="Unassembled WGS sequence"/>
</dbReference>
<gene>
    <name evidence="2" type="ORF">GCM10022226_22310</name>
</gene>
<evidence type="ECO:0000313" key="2">
    <source>
        <dbReference type="EMBL" id="GAA3802055.1"/>
    </source>
</evidence>
<protein>
    <submittedName>
        <fullName evidence="2">DUF397 domain-containing protein</fullName>
    </submittedName>
</protein>
<sequence>MAPDLPCAQWRKSSYSGDEGGNCVEVASNRSGVVAVRDSKNPTGPALTFAPGTWSAFVGALKTGALAD</sequence>
<proteinExistence type="predicted"/>
<accession>A0ABP7HQR7</accession>
<dbReference type="InterPro" id="IPR007278">
    <property type="entry name" value="DUF397"/>
</dbReference>
<reference evidence="3" key="1">
    <citation type="journal article" date="2019" name="Int. J. Syst. Evol. Microbiol.">
        <title>The Global Catalogue of Microorganisms (GCM) 10K type strain sequencing project: providing services to taxonomists for standard genome sequencing and annotation.</title>
        <authorList>
            <consortium name="The Broad Institute Genomics Platform"/>
            <consortium name="The Broad Institute Genome Sequencing Center for Infectious Disease"/>
            <person name="Wu L."/>
            <person name="Ma J."/>
        </authorList>
    </citation>
    <scope>NUCLEOTIDE SEQUENCE [LARGE SCALE GENOMIC DNA]</scope>
    <source>
        <strain evidence="3">JCM 16908</strain>
    </source>
</reference>
<comment type="caution">
    <text evidence="2">The sequence shown here is derived from an EMBL/GenBank/DDBJ whole genome shotgun (WGS) entry which is preliminary data.</text>
</comment>
<dbReference type="EMBL" id="BAAAZR010000003">
    <property type="protein sequence ID" value="GAA3802055.1"/>
    <property type="molecule type" value="Genomic_DNA"/>
</dbReference>
<dbReference type="RefSeq" id="WP_344937608.1">
    <property type="nucleotide sequence ID" value="NZ_BAAAZR010000003.1"/>
</dbReference>
<name>A0ABP7HQR7_9ACTN</name>